<gene>
    <name evidence="3" type="ORF">SAMN05443550_109200</name>
</gene>
<dbReference type="GO" id="GO:0005524">
    <property type="term" value="F:ATP binding"/>
    <property type="evidence" value="ECO:0007669"/>
    <property type="project" value="UniProtKB-UniRule"/>
</dbReference>
<organism evidence="3 4">
    <name type="scientific">Pedobacter hartonius</name>
    <dbReference type="NCBI Taxonomy" id="425514"/>
    <lineage>
        <taxon>Bacteria</taxon>
        <taxon>Pseudomonadati</taxon>
        <taxon>Bacteroidota</taxon>
        <taxon>Sphingobacteriia</taxon>
        <taxon>Sphingobacteriales</taxon>
        <taxon>Sphingobacteriaceae</taxon>
        <taxon>Pedobacter</taxon>
    </lineage>
</organism>
<dbReference type="InterPro" id="IPR011761">
    <property type="entry name" value="ATP-grasp"/>
</dbReference>
<proteinExistence type="predicted"/>
<name>A0A1H4GDB7_9SPHI</name>
<dbReference type="EMBL" id="FNRA01000009">
    <property type="protein sequence ID" value="SEB06980.1"/>
    <property type="molecule type" value="Genomic_DNA"/>
</dbReference>
<dbReference type="InterPro" id="IPR005479">
    <property type="entry name" value="CPAse_ATP-bd"/>
</dbReference>
<keyword evidence="1" id="KW-0067">ATP-binding</keyword>
<reference evidence="3 4" key="1">
    <citation type="submission" date="2016-10" db="EMBL/GenBank/DDBJ databases">
        <authorList>
            <person name="de Groot N.N."/>
        </authorList>
    </citation>
    <scope>NUCLEOTIDE SEQUENCE [LARGE SCALE GENOMIC DNA]</scope>
    <source>
        <strain evidence="3 4">DSM 19033</strain>
    </source>
</reference>
<evidence type="ECO:0000313" key="3">
    <source>
        <dbReference type="EMBL" id="SEB06980.1"/>
    </source>
</evidence>
<dbReference type="RefSeq" id="WP_090558551.1">
    <property type="nucleotide sequence ID" value="NZ_FNRA01000009.1"/>
</dbReference>
<accession>A0A1H4GDB7</accession>
<keyword evidence="1" id="KW-0547">Nucleotide-binding</keyword>
<dbReference type="AlphaFoldDB" id="A0A1H4GDB7"/>
<evidence type="ECO:0000259" key="2">
    <source>
        <dbReference type="PROSITE" id="PS50975"/>
    </source>
</evidence>
<protein>
    <submittedName>
        <fullName evidence="3">Carbamoyl-phosphate synthase L chain, ATP binding domain</fullName>
    </submittedName>
</protein>
<dbReference type="SUPFAM" id="SSF56059">
    <property type="entry name" value="Glutathione synthetase ATP-binding domain-like"/>
    <property type="match status" value="1"/>
</dbReference>
<feature type="domain" description="ATP-grasp" evidence="2">
    <location>
        <begin position="160"/>
        <end position="361"/>
    </location>
</feature>
<evidence type="ECO:0000256" key="1">
    <source>
        <dbReference type="PROSITE-ProRule" id="PRU00409"/>
    </source>
</evidence>
<dbReference type="Proteomes" id="UP000198850">
    <property type="component" value="Unassembled WGS sequence"/>
</dbReference>
<dbReference type="PROSITE" id="PS50975">
    <property type="entry name" value="ATP_GRASP"/>
    <property type="match status" value="1"/>
</dbReference>
<evidence type="ECO:0000313" key="4">
    <source>
        <dbReference type="Proteomes" id="UP000198850"/>
    </source>
</evidence>
<dbReference type="OrthoDB" id="5291617at2"/>
<dbReference type="STRING" id="425514.SAMN05443550_109200"/>
<dbReference type="Pfam" id="PF02786">
    <property type="entry name" value="CPSase_L_D2"/>
    <property type="match status" value="1"/>
</dbReference>
<sequence length="450" mass="50760">MSNHRKPLIFGSFNAERYWQNHLYGTLPSFRDEQADLIVAAMDEIQFVFSKREECLVVTRFAMNGAHLRYLAELGFRFTNMGMTEVGSTSQVTEIEQSVTTALYQQVKYDNAFLTLNKEDVKLDPYAIVTDHSSLTGILEPDGYFPDVDTVKHVNSKVFSTMISNQLEKGAGGIVVTSAESLQRQAEIMLNDSPVMIKDPFGVSGNGNILIKKTSTLRPVVRHLMSQEQSGKIINLILEPFLDKQIDFSCQGMIDQTGTFEILSFHIIYNDKFRFSGIEHADEAFVKRIESLGYAAYITSACRIIFESGYTGPVCIDSMILSNGELIPVVEINARKSMGLINHSLFTFLTDINKDFKCKMMTLNFTVEYRLSFDQVLQELKNDGLLFVTGMLNGILPLSANTVDINSMLMAHGPFKGKFYYHIIYSSPADRDHLQEKAERLFEKLGVKII</sequence>
<keyword evidence="4" id="KW-1185">Reference proteome</keyword>
<dbReference type="GO" id="GO:0046872">
    <property type="term" value="F:metal ion binding"/>
    <property type="evidence" value="ECO:0007669"/>
    <property type="project" value="InterPro"/>
</dbReference>